<evidence type="ECO:0000256" key="2">
    <source>
        <dbReference type="SAM" id="Phobius"/>
    </source>
</evidence>
<reference evidence="4" key="1">
    <citation type="journal article" date="2016" name="Genome Biol. Evol.">
        <title>Comparative 'omics' of the Fusarium fujikuroi species complex highlights differences in genetic potential and metabolite synthesis.</title>
        <authorList>
            <person name="Niehaus E.-M."/>
            <person name="Muensterkoetter M."/>
            <person name="Proctor R.H."/>
            <person name="Brown D.W."/>
            <person name="Sharon A."/>
            <person name="Idan Y."/>
            <person name="Oren-Young L."/>
            <person name="Sieber C.M."/>
            <person name="Novak O."/>
            <person name="Pencik A."/>
            <person name="Tarkowska D."/>
            <person name="Hromadova K."/>
            <person name="Freeman S."/>
            <person name="Maymon M."/>
            <person name="Elazar M."/>
            <person name="Youssef S.A."/>
            <person name="El-Shabrawy E.S.M."/>
            <person name="Shalaby A.B.A."/>
            <person name="Houterman P."/>
            <person name="Brock N.L."/>
            <person name="Burkhardt I."/>
            <person name="Tsavkelova E.A."/>
            <person name="Dickschat J.S."/>
            <person name="Galuszka P."/>
            <person name="Gueldener U."/>
            <person name="Tudzynski B."/>
        </authorList>
    </citation>
    <scope>NUCLEOTIDE SEQUENCE [LARGE SCALE GENOMIC DNA]</scope>
    <source>
        <strain evidence="4">ET1</strain>
    </source>
</reference>
<keyword evidence="2" id="KW-0472">Membrane</keyword>
<sequence length="679" mass="75091">MESHDIYTGIWRNYSTAGLDGKVITLPIQSAGYLISGLTVLLTLAVGSCWTIAAYALHQCHVSDATDPLELQLQVLLRNVEKPTSAAWHLAKIWWAWRKSSVRHVRKLLCTGLFAIIFAAAIVPVGTIVASIASTREEVVLVLAKPRNCGYVRSNFSVSSSNDAFAASFAYTTDKAIRGRAYAKAWYRNAEASRRDPPSSFPVARLPYRNDTVPCPLKGNRCRYYAADTNDENMAIALDTGLLDTGAYLGINGPKEHMIQFRKKTTCAPTRIPDLWVPYQDGSDNFTALKAGPYEGPGNITLKFNTRIRDENVGYVTGFAVIDPGAISASLDQWQPTDPFKHDDAILTLHAILPNVVYLGPVNDPMFLASGKSKKMNLGKLTYRSDYFITSLVCLDQVQVCNQNNRKCSSLTHNSEAFRQGETGLDLNSQQLGVLKRVISALVDSTTFQSGIAPLGSTGLLASELVYNNAISPPLPDDQWIKEVTLWFQTGLSILQEQIMLFLDISAYNDTSGAFILEPVKELPGKDRAELEWQCAAQKIPSQGQVQNFNYAAVIVIGTVSASIILIGLILEPVIGWIRKPRSEKKKKEKKETKEKKEKNKRQLARDMDSLYWLLRAALLGIGVTAWNDDEGDIPVTTTGVTVQHPGKDDRECCQRFYIADRLEPCLHQIRSGNLPSSN</sequence>
<keyword evidence="2" id="KW-0812">Transmembrane</keyword>
<feature type="region of interest" description="Disordered" evidence="1">
    <location>
        <begin position="583"/>
        <end position="602"/>
    </location>
</feature>
<dbReference type="GeneID" id="42048930"/>
<keyword evidence="2" id="KW-1133">Transmembrane helix</keyword>
<feature type="transmembrane region" description="Helical" evidence="2">
    <location>
        <begin position="551"/>
        <end position="578"/>
    </location>
</feature>
<dbReference type="RefSeq" id="XP_031089157.1">
    <property type="nucleotide sequence ID" value="XM_031223838.1"/>
</dbReference>
<proteinExistence type="predicted"/>
<name>A0A1L7W7Q2_FUSPR</name>
<dbReference type="Proteomes" id="UP000183971">
    <property type="component" value="Unassembled WGS sequence"/>
</dbReference>
<organism evidence="3 4">
    <name type="scientific">Fusarium proliferatum (strain ET1)</name>
    <name type="common">Orchid endophyte fungus</name>
    <dbReference type="NCBI Taxonomy" id="1227346"/>
    <lineage>
        <taxon>Eukaryota</taxon>
        <taxon>Fungi</taxon>
        <taxon>Dikarya</taxon>
        <taxon>Ascomycota</taxon>
        <taxon>Pezizomycotina</taxon>
        <taxon>Sordariomycetes</taxon>
        <taxon>Hypocreomycetidae</taxon>
        <taxon>Hypocreales</taxon>
        <taxon>Nectriaceae</taxon>
        <taxon>Fusarium</taxon>
        <taxon>Fusarium fujikuroi species complex</taxon>
    </lineage>
</organism>
<feature type="transmembrane region" description="Helical" evidence="2">
    <location>
        <begin position="33"/>
        <end position="57"/>
    </location>
</feature>
<dbReference type="AlphaFoldDB" id="A0A1L7W7Q2"/>
<accession>A0A1L7W7Q2</accession>
<feature type="transmembrane region" description="Helical" evidence="2">
    <location>
        <begin position="108"/>
        <end position="133"/>
    </location>
</feature>
<gene>
    <name evidence="3" type="ORF">FPRO_04045</name>
</gene>
<evidence type="ECO:0000313" key="3">
    <source>
        <dbReference type="EMBL" id="CZR48631.1"/>
    </source>
</evidence>
<keyword evidence="4" id="KW-1185">Reference proteome</keyword>
<dbReference type="EMBL" id="FJOF01000014">
    <property type="protein sequence ID" value="CZR48631.1"/>
    <property type="molecule type" value="Genomic_DNA"/>
</dbReference>
<comment type="caution">
    <text evidence="3">The sequence shown here is derived from an EMBL/GenBank/DDBJ whole genome shotgun (WGS) entry which is preliminary data.</text>
</comment>
<protein>
    <submittedName>
        <fullName evidence="3">Uncharacterized protein</fullName>
    </submittedName>
</protein>
<dbReference type="VEuPathDB" id="FungiDB:FPRO_04045"/>
<evidence type="ECO:0000313" key="4">
    <source>
        <dbReference type="Proteomes" id="UP000183971"/>
    </source>
</evidence>
<evidence type="ECO:0000256" key="1">
    <source>
        <dbReference type="SAM" id="MobiDB-lite"/>
    </source>
</evidence>